<evidence type="ECO:0000313" key="2">
    <source>
        <dbReference type="Proteomes" id="UP000718715"/>
    </source>
</evidence>
<accession>A0ACD3SZJ7</accession>
<reference evidence="1" key="1">
    <citation type="submission" date="2018-03" db="EMBL/GenBank/DDBJ databases">
        <title>Genomic characterization of a polymicrobial infection associated with a disease outbreak in Pacific white shrimp (Litopenaeus vannamei).</title>
        <authorList>
            <person name="Turner J.W."/>
            <person name="Bachand P.T."/>
            <person name="Tallman J."/>
            <person name="Elledge N.C."/>
            <person name="Pinnell L.J."/>
            <person name="Laughlin R.C."/>
            <person name="Zimba P.V."/>
        </authorList>
    </citation>
    <scope>NUCLEOTIDE SEQUENCE</scope>
    <source>
        <strain evidence="1">Hep-2b-22</strain>
    </source>
</reference>
<sequence>MHKRYGLVMTCGLSQRTQPIFKLFTQIFSETMIKVDNFTANVIWIIKMMINTATHTILKYINTIISKLTN</sequence>
<proteinExistence type="predicted"/>
<keyword evidence="2" id="KW-1185">Reference proteome</keyword>
<organism evidence="1 2">
    <name type="scientific">Photobacterium damselae</name>
    <dbReference type="NCBI Taxonomy" id="38293"/>
    <lineage>
        <taxon>Bacteria</taxon>
        <taxon>Pseudomonadati</taxon>
        <taxon>Pseudomonadota</taxon>
        <taxon>Gammaproteobacteria</taxon>
        <taxon>Vibrionales</taxon>
        <taxon>Vibrionaceae</taxon>
        <taxon>Photobacterium</taxon>
    </lineage>
</organism>
<name>A0ACD3SZJ7_PHODM</name>
<gene>
    <name evidence="1" type="ORF">DA092_09610</name>
</gene>
<protein>
    <submittedName>
        <fullName evidence="1">Uncharacterized protein</fullName>
    </submittedName>
</protein>
<comment type="caution">
    <text evidence="1">The sequence shown here is derived from an EMBL/GenBank/DDBJ whole genome shotgun (WGS) entry which is preliminary data.</text>
</comment>
<dbReference type="Proteomes" id="UP000718715">
    <property type="component" value="Unassembled WGS sequence"/>
</dbReference>
<dbReference type="EMBL" id="PZOJ01000088">
    <property type="protein sequence ID" value="TMX75221.1"/>
    <property type="molecule type" value="Genomic_DNA"/>
</dbReference>
<evidence type="ECO:0000313" key="1">
    <source>
        <dbReference type="EMBL" id="TMX75221.1"/>
    </source>
</evidence>